<feature type="compositionally biased region" description="Low complexity" evidence="2">
    <location>
        <begin position="68"/>
        <end position="90"/>
    </location>
</feature>
<protein>
    <submittedName>
        <fullName evidence="3">Uncharacterized protein</fullName>
    </submittedName>
</protein>
<feature type="coiled-coil region" evidence="1">
    <location>
        <begin position="440"/>
        <end position="500"/>
    </location>
</feature>
<feature type="region of interest" description="Disordered" evidence="2">
    <location>
        <begin position="532"/>
        <end position="605"/>
    </location>
</feature>
<dbReference type="InterPro" id="IPR051412">
    <property type="entry name" value="Formin_Homology_Diaphanous_sf"/>
</dbReference>
<feature type="region of interest" description="Disordered" evidence="2">
    <location>
        <begin position="214"/>
        <end position="240"/>
    </location>
</feature>
<feature type="compositionally biased region" description="Pro residues" evidence="2">
    <location>
        <begin position="569"/>
        <end position="594"/>
    </location>
</feature>
<evidence type="ECO:0000313" key="3">
    <source>
        <dbReference type="EMBL" id="KAG2496526.1"/>
    </source>
</evidence>
<gene>
    <name evidence="3" type="ORF">HYH03_005350</name>
</gene>
<feature type="compositionally biased region" description="Low complexity" evidence="2">
    <location>
        <begin position="327"/>
        <end position="350"/>
    </location>
</feature>
<name>A0A836C140_9CHLO</name>
<proteinExistence type="predicted"/>
<dbReference type="Proteomes" id="UP000612055">
    <property type="component" value="Unassembled WGS sequence"/>
</dbReference>
<feature type="compositionally biased region" description="Polar residues" evidence="2">
    <location>
        <begin position="351"/>
        <end position="362"/>
    </location>
</feature>
<evidence type="ECO:0000256" key="1">
    <source>
        <dbReference type="SAM" id="Coils"/>
    </source>
</evidence>
<sequence length="678" mass="70464">MKTSSFVKTTLEAAEEAPLLSPTRPRAGAAPLQSPQARLALQQALLAGQRGATGVAAASALGAAAGATERAAAAAAAAHAAPPAALATGASEIQPAGSAGGPRPSDSRGAWGAARAASRGPFSRPAPRDPSPPGRSEYGTPASATPAGALAQESDLPAYVTNVRTASHLARGLEHCVEVRGDSPQLSAFLARLLRQAGHEPREAGNLVQWAEADNLPHSSPPIERDEQDPSAPRGPSEPPLWLWAYRDAIMARQDGQRLRAAADTPAASITFAPHGRRPEVTPQLRPQSLHEVFDAGQRVEQELQQLSLTTAGQDLPRLAYMPGHLGPPQGSPSSSSSSDQSTTSGSTYQPSRTESWVTESLGSVAPSLSGRGGLGPVLPGLRQRRAQPEPAAPTPPVRPSRSGAPPELGGGRGAGPPQLALSLRARQVLLEGHHTAQGLASAHQELEDRTAALRQTRQELTECQRQLDLARNAGNAPRVREAQEALAGWQQRLARQQSAVDRQGERFELMRRSMHEEENRRLARMARLARSENHLSCRTSHRSERRGAPGAPAQPNPAVGDGLLPAGGLPPPTGGPPPPGPPSPPGALPPAPAGPSGSAAGVVTPEPAVPAAATVLAAAKQRDLNLKVKFQGDKYKGEPEQLPHATQATRLYAIDLYGGRAAGPADGGRARRSALPG</sequence>
<comment type="caution">
    <text evidence="3">The sequence shown here is derived from an EMBL/GenBank/DDBJ whole genome shotgun (WGS) entry which is preliminary data.</text>
</comment>
<reference evidence="3" key="1">
    <citation type="journal article" date="2020" name="bioRxiv">
        <title>Comparative genomics of Chlamydomonas.</title>
        <authorList>
            <person name="Craig R.J."/>
            <person name="Hasan A.R."/>
            <person name="Ness R.W."/>
            <person name="Keightley P.D."/>
        </authorList>
    </citation>
    <scope>NUCLEOTIDE SEQUENCE</scope>
    <source>
        <strain evidence="3">CCAP 11/70</strain>
    </source>
</reference>
<feature type="compositionally biased region" description="Basic and acidic residues" evidence="2">
    <location>
        <begin position="532"/>
        <end position="548"/>
    </location>
</feature>
<accession>A0A836C140</accession>
<keyword evidence="1" id="KW-0175">Coiled coil</keyword>
<dbReference type="AlphaFoldDB" id="A0A836C140"/>
<feature type="region of interest" description="Disordered" evidence="2">
    <location>
        <begin position="1"/>
        <end position="35"/>
    </location>
</feature>
<evidence type="ECO:0000256" key="2">
    <source>
        <dbReference type="SAM" id="MobiDB-lite"/>
    </source>
</evidence>
<dbReference type="EMBL" id="JAEHOE010000018">
    <property type="protein sequence ID" value="KAG2496526.1"/>
    <property type="molecule type" value="Genomic_DNA"/>
</dbReference>
<organism evidence="3 4">
    <name type="scientific">Edaphochlamys debaryana</name>
    <dbReference type="NCBI Taxonomy" id="47281"/>
    <lineage>
        <taxon>Eukaryota</taxon>
        <taxon>Viridiplantae</taxon>
        <taxon>Chlorophyta</taxon>
        <taxon>core chlorophytes</taxon>
        <taxon>Chlorophyceae</taxon>
        <taxon>CS clade</taxon>
        <taxon>Chlamydomonadales</taxon>
        <taxon>Chlamydomonadales incertae sedis</taxon>
        <taxon>Edaphochlamys</taxon>
    </lineage>
</organism>
<evidence type="ECO:0000313" key="4">
    <source>
        <dbReference type="Proteomes" id="UP000612055"/>
    </source>
</evidence>
<dbReference type="GO" id="GO:0030041">
    <property type="term" value="P:actin filament polymerization"/>
    <property type="evidence" value="ECO:0007669"/>
    <property type="project" value="TreeGrafter"/>
</dbReference>
<dbReference type="PANTHER" id="PTHR45691">
    <property type="entry name" value="PROTEIN DIAPHANOUS"/>
    <property type="match status" value="1"/>
</dbReference>
<feature type="compositionally biased region" description="Low complexity" evidence="2">
    <location>
        <begin position="549"/>
        <end position="568"/>
    </location>
</feature>
<dbReference type="PANTHER" id="PTHR45691:SF6">
    <property type="entry name" value="PROTEIN DIAPHANOUS"/>
    <property type="match status" value="1"/>
</dbReference>
<feature type="region of interest" description="Disordered" evidence="2">
    <location>
        <begin position="68"/>
        <end position="153"/>
    </location>
</feature>
<feature type="compositionally biased region" description="Low complexity" evidence="2">
    <location>
        <begin position="107"/>
        <end position="120"/>
    </location>
</feature>
<keyword evidence="4" id="KW-1185">Reference proteome</keyword>
<feature type="region of interest" description="Disordered" evidence="2">
    <location>
        <begin position="318"/>
        <end position="419"/>
    </location>
</feature>
<dbReference type="GO" id="GO:0005884">
    <property type="term" value="C:actin filament"/>
    <property type="evidence" value="ECO:0007669"/>
    <property type="project" value="TreeGrafter"/>
</dbReference>
<feature type="compositionally biased region" description="Low complexity" evidence="2">
    <location>
        <begin position="595"/>
        <end position="605"/>
    </location>
</feature>